<keyword evidence="3" id="KW-1185">Reference proteome</keyword>
<reference evidence="2 3" key="1">
    <citation type="submission" date="2017-04" db="EMBL/GenBank/DDBJ databases">
        <title>Draft genome sequence of Tuber borchii Vittad., a whitish edible truffle.</title>
        <authorList>
            <consortium name="DOE Joint Genome Institute"/>
            <person name="Murat C."/>
            <person name="Kuo A."/>
            <person name="Barry K.W."/>
            <person name="Clum A."/>
            <person name="Dockter R.B."/>
            <person name="Fauchery L."/>
            <person name="Iotti M."/>
            <person name="Kohler A."/>
            <person name="Labutti K."/>
            <person name="Lindquist E.A."/>
            <person name="Lipzen A."/>
            <person name="Ohm R.A."/>
            <person name="Wang M."/>
            <person name="Grigoriev I.V."/>
            <person name="Zambonelli A."/>
            <person name="Martin F.M."/>
        </authorList>
    </citation>
    <scope>NUCLEOTIDE SEQUENCE [LARGE SCALE GENOMIC DNA]</scope>
    <source>
        <strain evidence="2 3">Tbo3840</strain>
    </source>
</reference>
<feature type="compositionally biased region" description="Acidic residues" evidence="1">
    <location>
        <begin position="40"/>
        <end position="61"/>
    </location>
</feature>
<dbReference type="Proteomes" id="UP000244722">
    <property type="component" value="Unassembled WGS sequence"/>
</dbReference>
<name>A0A2T6ZAS7_TUBBO</name>
<evidence type="ECO:0000313" key="2">
    <source>
        <dbReference type="EMBL" id="PUU72524.1"/>
    </source>
</evidence>
<evidence type="ECO:0000313" key="3">
    <source>
        <dbReference type="Proteomes" id="UP000244722"/>
    </source>
</evidence>
<gene>
    <name evidence="2" type="ORF">B9Z19DRAFT_1137362</name>
</gene>
<dbReference type="OrthoDB" id="5399568at2759"/>
<dbReference type="EMBL" id="NESQ01000515">
    <property type="protein sequence ID" value="PUU72524.1"/>
    <property type="molecule type" value="Genomic_DNA"/>
</dbReference>
<evidence type="ECO:0000256" key="1">
    <source>
        <dbReference type="SAM" id="MobiDB-lite"/>
    </source>
</evidence>
<dbReference type="AlphaFoldDB" id="A0A2T6ZAS7"/>
<accession>A0A2T6ZAS7</accession>
<protein>
    <submittedName>
        <fullName evidence="2">Uncharacterized protein</fullName>
    </submittedName>
</protein>
<sequence length="281" mass="31223">MANTRGSRKREAGGQGQGQGKRTRRKLTELKTSNKPTISDAEDEDNDSGGEDPEGGGEDGDSQQGAMILFEEKLKAMKKRKTSSSNSHVSKFRKQVKSEQEKLLSALDDRRTQINSEAADFSQLFIGLIEQALESPIEHDSGDLTDDPSLFVQSHPLFSYQESVLSLSKTVTDSVESVGKTLVPALDRDLELGRGWERDGTDAVDVLLEGRQSTHDRLLATIVEGYNGDKAQEGSEKDPDIEHKKWKTTTRKARKGVRKLMNSLNVPLPDSEWEYFRSQNA</sequence>
<organism evidence="2 3">
    <name type="scientific">Tuber borchii</name>
    <name type="common">White truffle</name>
    <dbReference type="NCBI Taxonomy" id="42251"/>
    <lineage>
        <taxon>Eukaryota</taxon>
        <taxon>Fungi</taxon>
        <taxon>Dikarya</taxon>
        <taxon>Ascomycota</taxon>
        <taxon>Pezizomycotina</taxon>
        <taxon>Pezizomycetes</taxon>
        <taxon>Pezizales</taxon>
        <taxon>Tuberaceae</taxon>
        <taxon>Tuber</taxon>
    </lineage>
</organism>
<feature type="region of interest" description="Disordered" evidence="1">
    <location>
        <begin position="1"/>
        <end position="94"/>
    </location>
</feature>
<proteinExistence type="predicted"/>
<comment type="caution">
    <text evidence="2">The sequence shown here is derived from an EMBL/GenBank/DDBJ whole genome shotgun (WGS) entry which is preliminary data.</text>
</comment>